<comment type="caution">
    <text evidence="7">The sequence shown here is derived from an EMBL/GenBank/DDBJ whole genome shotgun (WGS) entry which is preliminary data.</text>
</comment>
<organism evidence="7 8">
    <name type="scientific">Candidatus Entotheonella gemina</name>
    <dbReference type="NCBI Taxonomy" id="1429439"/>
    <lineage>
        <taxon>Bacteria</taxon>
        <taxon>Pseudomonadati</taxon>
        <taxon>Nitrospinota/Tectimicrobiota group</taxon>
        <taxon>Candidatus Tectimicrobiota</taxon>
        <taxon>Candidatus Entotheonellia</taxon>
        <taxon>Candidatus Entotheonellales</taxon>
        <taxon>Candidatus Entotheonellaceae</taxon>
        <taxon>Candidatus Entotheonella</taxon>
    </lineage>
</organism>
<dbReference type="PANTHER" id="PTHR30482:SF20">
    <property type="entry name" value="HIGH-AFFINITY BRANCHED-CHAIN AMINO ACID TRANSPORT SYSTEM PERMEASE PROTEIN LIVM"/>
    <property type="match status" value="1"/>
</dbReference>
<comment type="subcellular location">
    <subcellularLocation>
        <location evidence="1">Cell membrane</location>
        <topology evidence="1">Multi-pass membrane protein</topology>
    </subcellularLocation>
</comment>
<dbReference type="CDD" id="cd06581">
    <property type="entry name" value="TM_PBP1_LivM_like"/>
    <property type="match status" value="1"/>
</dbReference>
<evidence type="ECO:0000256" key="3">
    <source>
        <dbReference type="ARBA" id="ARBA00022692"/>
    </source>
</evidence>
<name>W4LXT4_9BACT</name>
<accession>W4LXT4</accession>
<proteinExistence type="predicted"/>
<dbReference type="PANTHER" id="PTHR30482">
    <property type="entry name" value="HIGH-AFFINITY BRANCHED-CHAIN AMINO ACID TRANSPORT SYSTEM PERMEASE"/>
    <property type="match status" value="1"/>
</dbReference>
<keyword evidence="4 6" id="KW-1133">Transmembrane helix</keyword>
<feature type="transmembrane region" description="Helical" evidence="6">
    <location>
        <begin position="29"/>
        <end position="50"/>
    </location>
</feature>
<keyword evidence="2" id="KW-1003">Cell membrane</keyword>
<dbReference type="InterPro" id="IPR001851">
    <property type="entry name" value="ABC_transp_permease"/>
</dbReference>
<dbReference type="Proteomes" id="UP000019140">
    <property type="component" value="Unassembled WGS sequence"/>
</dbReference>
<dbReference type="HOGENOM" id="CLU_1417862_0_0_7"/>
<feature type="non-terminal residue" evidence="7">
    <location>
        <position position="192"/>
    </location>
</feature>
<dbReference type="GO" id="GO:0005886">
    <property type="term" value="C:plasma membrane"/>
    <property type="evidence" value="ECO:0007669"/>
    <property type="project" value="UniProtKB-SubCell"/>
</dbReference>
<reference evidence="7 8" key="1">
    <citation type="journal article" date="2014" name="Nature">
        <title>An environmental bacterial taxon with a large and distinct metabolic repertoire.</title>
        <authorList>
            <person name="Wilson M.C."/>
            <person name="Mori T."/>
            <person name="Ruckert C."/>
            <person name="Uria A.R."/>
            <person name="Helf M.J."/>
            <person name="Takada K."/>
            <person name="Gernert C."/>
            <person name="Steffens U.A."/>
            <person name="Heycke N."/>
            <person name="Schmitt S."/>
            <person name="Rinke C."/>
            <person name="Helfrich E.J."/>
            <person name="Brachmann A.O."/>
            <person name="Gurgui C."/>
            <person name="Wakimoto T."/>
            <person name="Kracht M."/>
            <person name="Crusemann M."/>
            <person name="Hentschel U."/>
            <person name="Abe I."/>
            <person name="Matsunaga S."/>
            <person name="Kalinowski J."/>
            <person name="Takeyama H."/>
            <person name="Piel J."/>
        </authorList>
    </citation>
    <scope>NUCLEOTIDE SEQUENCE [LARGE SCALE GENOMIC DNA]</scope>
    <source>
        <strain evidence="8">TSY2</strain>
    </source>
</reference>
<evidence type="ECO:0000256" key="2">
    <source>
        <dbReference type="ARBA" id="ARBA00022475"/>
    </source>
</evidence>
<keyword evidence="8" id="KW-1185">Reference proteome</keyword>
<evidence type="ECO:0000256" key="1">
    <source>
        <dbReference type="ARBA" id="ARBA00004651"/>
    </source>
</evidence>
<feature type="transmembrane region" description="Helical" evidence="6">
    <location>
        <begin position="81"/>
        <end position="103"/>
    </location>
</feature>
<protein>
    <recommendedName>
        <fullName evidence="9">Branched-chain amino acid ABC transporter permease</fullName>
    </recommendedName>
</protein>
<gene>
    <name evidence="7" type="ORF">ETSY2_35335</name>
</gene>
<dbReference type="EMBL" id="AZHX01001516">
    <property type="protein sequence ID" value="ETX02561.1"/>
    <property type="molecule type" value="Genomic_DNA"/>
</dbReference>
<feature type="transmembrane region" description="Helical" evidence="6">
    <location>
        <begin position="57"/>
        <end position="75"/>
    </location>
</feature>
<dbReference type="InterPro" id="IPR043428">
    <property type="entry name" value="LivM-like"/>
</dbReference>
<evidence type="ECO:0008006" key="9">
    <source>
        <dbReference type="Google" id="ProtNLM"/>
    </source>
</evidence>
<evidence type="ECO:0000313" key="7">
    <source>
        <dbReference type="EMBL" id="ETX02561.1"/>
    </source>
</evidence>
<evidence type="ECO:0000256" key="4">
    <source>
        <dbReference type="ARBA" id="ARBA00022989"/>
    </source>
</evidence>
<dbReference type="AlphaFoldDB" id="W4LXT4"/>
<feature type="transmembrane region" description="Helical" evidence="6">
    <location>
        <begin position="110"/>
        <end position="131"/>
    </location>
</feature>
<keyword evidence="5 6" id="KW-0472">Membrane</keyword>
<evidence type="ECO:0000256" key="6">
    <source>
        <dbReference type="SAM" id="Phobius"/>
    </source>
</evidence>
<evidence type="ECO:0000256" key="5">
    <source>
        <dbReference type="ARBA" id="ARBA00023136"/>
    </source>
</evidence>
<feature type="transmembrane region" description="Helical" evidence="6">
    <location>
        <begin position="7"/>
        <end position="23"/>
    </location>
</feature>
<sequence>MGSAFNKIFSVVLLILLVIVPHMPFMDPYLLFIFDLIFISVLVSLGLNLLAGYAGQVSIGHAAFYAIGAYSSAIIQERLGIPFLGSMVLAAAITAAIGYIVGLPAIRLQGLFLAMATLAFGLVIEEVLIIAEPLTHGPDGMAVPDAVIGPWVLTSDTNGFYYICLIVAAIMTWVAVNIVNSRTGRAFVALRE</sequence>
<dbReference type="Pfam" id="PF02653">
    <property type="entry name" value="BPD_transp_2"/>
    <property type="match status" value="1"/>
</dbReference>
<dbReference type="GO" id="GO:0015658">
    <property type="term" value="F:branched-chain amino acid transmembrane transporter activity"/>
    <property type="evidence" value="ECO:0007669"/>
    <property type="project" value="InterPro"/>
</dbReference>
<evidence type="ECO:0000313" key="8">
    <source>
        <dbReference type="Proteomes" id="UP000019140"/>
    </source>
</evidence>
<keyword evidence="3 6" id="KW-0812">Transmembrane</keyword>
<feature type="transmembrane region" description="Helical" evidence="6">
    <location>
        <begin position="159"/>
        <end position="179"/>
    </location>
</feature>